<comment type="catalytic activity">
    <reaction evidence="3">
        <text>[thioredoxin]-dithiol + NADP(+) = [thioredoxin]-disulfide + NADPH + H(+)</text>
        <dbReference type="Rhea" id="RHEA:20345"/>
        <dbReference type="Rhea" id="RHEA-COMP:10698"/>
        <dbReference type="Rhea" id="RHEA-COMP:10700"/>
        <dbReference type="ChEBI" id="CHEBI:15378"/>
        <dbReference type="ChEBI" id="CHEBI:29950"/>
        <dbReference type="ChEBI" id="CHEBI:50058"/>
        <dbReference type="ChEBI" id="CHEBI:57783"/>
        <dbReference type="ChEBI" id="CHEBI:58349"/>
        <dbReference type="EC" id="1.8.1.9"/>
    </reaction>
</comment>
<dbReference type="EMBL" id="CP139779">
    <property type="protein sequence ID" value="WQB70270.1"/>
    <property type="molecule type" value="Genomic_DNA"/>
</dbReference>
<reference evidence="5 6" key="1">
    <citation type="submission" date="2023-06" db="EMBL/GenBank/DDBJ databases">
        <title>Rock-solubilizing bacteria, Microbacterium invictum, promotes re-establishment of vegetation in rocky wasteland by accelerating rock bio-weathering and reshaping soil bacterial community.</title>
        <authorList>
            <person name="Liu C."/>
        </authorList>
    </citation>
    <scope>NUCLEOTIDE SEQUENCE [LARGE SCALE GENOMIC DNA]</scope>
    <source>
        <strain evidence="5 6">X-18</strain>
    </source>
</reference>
<dbReference type="Pfam" id="PF07992">
    <property type="entry name" value="Pyr_redox_2"/>
    <property type="match status" value="2"/>
</dbReference>
<evidence type="ECO:0000256" key="3">
    <source>
        <dbReference type="ARBA" id="ARBA00048132"/>
    </source>
</evidence>
<accession>A0ABZ0V9H0</accession>
<keyword evidence="6" id="KW-1185">Reference proteome</keyword>
<feature type="domain" description="FAD/NAD(P)-binding" evidence="4">
    <location>
        <begin position="174"/>
        <end position="256"/>
    </location>
</feature>
<dbReference type="InterPro" id="IPR036188">
    <property type="entry name" value="FAD/NAD-bd_sf"/>
</dbReference>
<sequence length="288" mass="29535">MIDAIVIGGGPAGLQAALTLGRMHREVVLLDSGEYRNATVLHAQNLVTHDGRAPEELRRLARADLAEYATARIVPATVHAVEARDGGGFAAMTEDGVFAASVLILATGLRDALPPIPGLAEAWGREVAHCPFCHGHELSGRRIGILATGAHAAMHRAMLAPIGSEVVVIDPAEATGVERVAGGLRVHQRDGRDVAVDGLFVQPASTQRAPFAAQLGLSTLPSGGVEIDPMGRTSVPGVFAAGDMAHTAAMPGPMASLAVAIAAGQLAAAAAVHQLVARELDAERGTVS</sequence>
<evidence type="ECO:0000259" key="4">
    <source>
        <dbReference type="Pfam" id="PF07992"/>
    </source>
</evidence>
<organism evidence="5 6">
    <name type="scientific">Microbacterium invictum</name>
    <dbReference type="NCBI Taxonomy" id="515415"/>
    <lineage>
        <taxon>Bacteria</taxon>
        <taxon>Bacillati</taxon>
        <taxon>Actinomycetota</taxon>
        <taxon>Actinomycetes</taxon>
        <taxon>Micrococcales</taxon>
        <taxon>Microbacteriaceae</taxon>
        <taxon>Microbacterium</taxon>
    </lineage>
</organism>
<dbReference type="Gene3D" id="3.50.50.60">
    <property type="entry name" value="FAD/NAD(P)-binding domain"/>
    <property type="match status" value="4"/>
</dbReference>
<evidence type="ECO:0000256" key="2">
    <source>
        <dbReference type="ARBA" id="ARBA00023002"/>
    </source>
</evidence>
<dbReference type="PRINTS" id="PR00368">
    <property type="entry name" value="FADPNR"/>
</dbReference>
<evidence type="ECO:0000256" key="1">
    <source>
        <dbReference type="ARBA" id="ARBA00022630"/>
    </source>
</evidence>
<proteinExistence type="predicted"/>
<keyword evidence="2" id="KW-0560">Oxidoreductase</keyword>
<dbReference type="Proteomes" id="UP001324533">
    <property type="component" value="Chromosome"/>
</dbReference>
<protein>
    <submittedName>
        <fullName evidence="5">NAD(P)/FAD-dependent oxidoreductase</fullName>
    </submittedName>
</protein>
<feature type="domain" description="FAD/NAD(P)-binding" evidence="4">
    <location>
        <begin position="3"/>
        <end position="170"/>
    </location>
</feature>
<dbReference type="SUPFAM" id="SSF51905">
    <property type="entry name" value="FAD/NAD(P)-binding domain"/>
    <property type="match status" value="1"/>
</dbReference>
<evidence type="ECO:0000313" key="6">
    <source>
        <dbReference type="Proteomes" id="UP001324533"/>
    </source>
</evidence>
<dbReference type="InterPro" id="IPR023753">
    <property type="entry name" value="FAD/NAD-binding_dom"/>
</dbReference>
<gene>
    <name evidence="5" type="ORF">T9R20_16465</name>
</gene>
<dbReference type="InterPro" id="IPR050097">
    <property type="entry name" value="Ferredoxin-NADP_redctase_2"/>
</dbReference>
<dbReference type="RefSeq" id="WP_322410420.1">
    <property type="nucleotide sequence ID" value="NZ_CP139779.1"/>
</dbReference>
<dbReference type="PANTHER" id="PTHR48105">
    <property type="entry name" value="THIOREDOXIN REDUCTASE 1-RELATED-RELATED"/>
    <property type="match status" value="1"/>
</dbReference>
<keyword evidence="1" id="KW-0285">Flavoprotein</keyword>
<evidence type="ECO:0000313" key="5">
    <source>
        <dbReference type="EMBL" id="WQB70270.1"/>
    </source>
</evidence>
<name>A0ABZ0V9H0_9MICO</name>
<dbReference type="PRINTS" id="PR00469">
    <property type="entry name" value="PNDRDTASEII"/>
</dbReference>